<evidence type="ECO:0000313" key="2">
    <source>
        <dbReference type="EMBL" id="ANW07848.1"/>
    </source>
</evidence>
<dbReference type="RefSeq" id="WP_000956386.1">
    <property type="nucleotide sequence ID" value="NZ_JAHAVF010000028.1"/>
</dbReference>
<keyword evidence="3" id="KW-0614">Plasmid</keyword>
<dbReference type="EMBL" id="KU882681">
    <property type="protein sequence ID" value="ANW07848.1"/>
    <property type="molecule type" value="Genomic_DNA"/>
</dbReference>
<feature type="transmembrane region" description="Helical" evidence="1">
    <location>
        <begin position="52"/>
        <end position="72"/>
    </location>
</feature>
<reference evidence="3" key="1">
    <citation type="journal article" date="2016" name="Antimicrob. Agents Chemother.">
        <title>Emergence of ileS2-Carrying, Multidrug-Resistant Plasmids in Staphylococcus lugdunensis.</title>
        <authorList>
            <person name="Ho P.L."/>
            <person name="Liu M.C."/>
            <person name="Chow K.H."/>
            <person name="Tse C.W."/>
            <person name="Lo W.U."/>
            <person name="Mak S.K."/>
            <person name="Lo W.K."/>
        </authorList>
    </citation>
    <scope>NUCLEOTIDE SEQUENCE</scope>
    <source>
        <strain evidence="3">K93G</strain>
        <strain evidence="2">Tlug15G-4</strain>
        <plasmid evidence="3">pK93G</plasmid>
        <plasmid evidence="2">pT15G-1</plasmid>
    </source>
</reference>
<keyword evidence="1" id="KW-0812">Transmembrane</keyword>
<sequence length="76" mass="8047">MLTKNIKYPYVKFGFDVVGVLASIGIFLIFVFNTHANFGSDGSSSFGINVTGSSMVLLSSLILIVVICGSVAKLNL</sequence>
<dbReference type="AlphaFoldDB" id="A0A1B1UXQ3"/>
<geneLocation type="plasmid" evidence="3">
    <name>pK93G</name>
</geneLocation>
<evidence type="ECO:0000256" key="1">
    <source>
        <dbReference type="SAM" id="Phobius"/>
    </source>
</evidence>
<evidence type="ECO:0000313" key="3">
    <source>
        <dbReference type="EMBL" id="ANW07873.1"/>
    </source>
</evidence>
<feature type="transmembrane region" description="Helical" evidence="1">
    <location>
        <begin position="12"/>
        <end position="32"/>
    </location>
</feature>
<accession>A0A1B1UXQ3</accession>
<geneLocation type="plasmid" evidence="2">
    <name>pT15G-1</name>
</geneLocation>
<protein>
    <submittedName>
        <fullName evidence="3">Uncharacterized protein</fullName>
    </submittedName>
</protein>
<gene>
    <name evidence="3" type="ORF">pK93G_8</name>
    <name evidence="2" type="ORF">pT15G-1_27</name>
</gene>
<keyword evidence="1" id="KW-0472">Membrane</keyword>
<name>A0A1B1UXQ3_STALU</name>
<keyword evidence="1" id="KW-1133">Transmembrane helix</keyword>
<proteinExistence type="predicted"/>
<dbReference type="EMBL" id="KU882682">
    <property type="protein sequence ID" value="ANW07873.1"/>
    <property type="molecule type" value="Genomic_DNA"/>
</dbReference>
<organism evidence="3">
    <name type="scientific">Staphylococcus lugdunensis</name>
    <dbReference type="NCBI Taxonomy" id="28035"/>
    <lineage>
        <taxon>Bacteria</taxon>
        <taxon>Bacillati</taxon>
        <taxon>Bacillota</taxon>
        <taxon>Bacilli</taxon>
        <taxon>Bacillales</taxon>
        <taxon>Staphylococcaceae</taxon>
        <taxon>Staphylococcus</taxon>
    </lineage>
</organism>